<feature type="coiled-coil region" evidence="1">
    <location>
        <begin position="25"/>
        <end position="55"/>
    </location>
</feature>
<keyword evidence="2" id="KW-0732">Signal</keyword>
<evidence type="ECO:0000313" key="4">
    <source>
        <dbReference type="Proteomes" id="UP000283850"/>
    </source>
</evidence>
<reference evidence="3 4" key="1">
    <citation type="submission" date="2018-08" db="EMBL/GenBank/DDBJ databases">
        <title>A genome reference for cultivated species of the human gut microbiota.</title>
        <authorList>
            <person name="Zou Y."/>
            <person name="Xue W."/>
            <person name="Luo G."/>
        </authorList>
    </citation>
    <scope>NUCLEOTIDE SEQUENCE [LARGE SCALE GENOMIC DNA]</scope>
    <source>
        <strain evidence="3 4">AF14-32</strain>
    </source>
</reference>
<organism evidence="3 4">
    <name type="scientific">Bacteroides intestinalis</name>
    <dbReference type="NCBI Taxonomy" id="329854"/>
    <lineage>
        <taxon>Bacteria</taxon>
        <taxon>Pseudomonadati</taxon>
        <taxon>Bacteroidota</taxon>
        <taxon>Bacteroidia</taxon>
        <taxon>Bacteroidales</taxon>
        <taxon>Bacteroidaceae</taxon>
        <taxon>Bacteroides</taxon>
    </lineage>
</organism>
<accession>A0A412XXR4</accession>
<gene>
    <name evidence="3" type="ORF">DWW10_19145</name>
</gene>
<dbReference type="RefSeq" id="WP_118422096.1">
    <property type="nucleotide sequence ID" value="NZ_QRZF01000016.1"/>
</dbReference>
<evidence type="ECO:0000256" key="2">
    <source>
        <dbReference type="SAM" id="SignalP"/>
    </source>
</evidence>
<evidence type="ECO:0000256" key="1">
    <source>
        <dbReference type="SAM" id="Coils"/>
    </source>
</evidence>
<dbReference type="PROSITE" id="PS51257">
    <property type="entry name" value="PROKAR_LIPOPROTEIN"/>
    <property type="match status" value="1"/>
</dbReference>
<dbReference type="AlphaFoldDB" id="A0A412XXR4"/>
<evidence type="ECO:0000313" key="3">
    <source>
        <dbReference type="EMBL" id="RGV50044.1"/>
    </source>
</evidence>
<protein>
    <submittedName>
        <fullName evidence="3">Uncharacterized protein</fullName>
    </submittedName>
</protein>
<dbReference type="EMBL" id="QRZF01000016">
    <property type="protein sequence ID" value="RGV50044.1"/>
    <property type="molecule type" value="Genomic_DNA"/>
</dbReference>
<dbReference type="Proteomes" id="UP000283850">
    <property type="component" value="Unassembled WGS sequence"/>
</dbReference>
<feature type="signal peptide" evidence="2">
    <location>
        <begin position="1"/>
        <end position="21"/>
    </location>
</feature>
<sequence length="972" mass="105776">MNKKFLSAILFGALMIGSVGTFTSCKDYDDDIENLQKQIDENAKAIEQINTLISNGSVITNVAKGTDGITITLSNGNSYEIKNGTNGTNAAAWTIGSDGYWYKDNVKQDYKAVGKDGADGSDGSEGAAGADGCYYVPNAETGFFDIYNGDGTLKEHTTIAWKGTGITAVDNGTDVILYNVKMADGTMGQVTISKNNNLRSLVFIPQVYVDGVQGFTYDSYAYKALTLGNKDSKTEKATLAATATTINPVVEVEYHVNPSNANVEELKDKLSFIVKKDVDYITSRAAASKDFNATPEFVSFKDGILKVKVDITGIAATGNKISVLALNVEKENGENITSDYATVFKKDLNDLAIADPAAEAAKKGIANKDEHYRTLIGTADANAYNKNIVWSEGSTEAASKLICDTVVVYNSSLDLNGCVEAHELACLGGDEINVADLKKLGLNFEFDVVKNYKVGNPVTDQADFITLADGVLTPKVYETEGPAAIGRTPIVRVRLMHGNNIVKVAYIKVYIAGKVVPTNQYELTIENFKYDCVMTPAERLSTVKDMNVQVYNEIGMSKDEFHTTYPYFFDYGASLTPADLGSCVETTDAETQATHVIKWTIAKDVLWANADKALTHRVRYYAGAGQTGAYVELLLTTKVDDIKKSYNVEKADFISNYWNDTKTYTKFNVAVPTSTSDTDPNNCTFTNDLNSPFTTWPKNSTEGTPGVLKLDKAVTGIQYFFCADDIKTITKIGDINVTFTTSADGLTLYAKVGTAAAETVATIDNSGTTNPNTVTYNKNSKIAKELLNTGAMYTYIGATGRVCDDATKVVTITFDGKDHFQANFIRPVNIAEKAADNFIDAVDFGEKGSFIRLEDLIAPYDWRNREFSDYTNYWDFYGPFKITADVDNAECDLNGVRQGVPVTVELKADYTNLTMGTGADAKTSKYGFITYKNNGTKVSAFNIYVKVTVDYGWGTIKTGFITVPVASTITNN</sequence>
<name>A0A412XXR4_9BACE</name>
<proteinExistence type="predicted"/>
<comment type="caution">
    <text evidence="3">The sequence shown here is derived from an EMBL/GenBank/DDBJ whole genome shotgun (WGS) entry which is preliminary data.</text>
</comment>
<feature type="chain" id="PRO_5019423229" evidence="2">
    <location>
        <begin position="22"/>
        <end position="972"/>
    </location>
</feature>
<keyword evidence="1" id="KW-0175">Coiled coil</keyword>